<dbReference type="OrthoDB" id="9815192at2"/>
<dbReference type="PANTHER" id="PTHR10916">
    <property type="entry name" value="60S RIBOSOMAL PROTEIN L35/50S RIBOSOMAL PROTEIN L29"/>
    <property type="match status" value="1"/>
</dbReference>
<dbReference type="InterPro" id="IPR036049">
    <property type="entry name" value="Ribosomal_uL29_sf"/>
</dbReference>
<dbReference type="AlphaFoldDB" id="A0A498CA14"/>
<evidence type="ECO:0000256" key="1">
    <source>
        <dbReference type="ARBA" id="ARBA00009254"/>
    </source>
</evidence>
<dbReference type="InterPro" id="IPR001854">
    <property type="entry name" value="Ribosomal_uL29"/>
</dbReference>
<dbReference type="Pfam" id="PF00831">
    <property type="entry name" value="Ribosomal_L29"/>
    <property type="match status" value="1"/>
</dbReference>
<dbReference type="SUPFAM" id="SSF46561">
    <property type="entry name" value="Ribosomal protein L29 (L29p)"/>
    <property type="match status" value="1"/>
</dbReference>
<dbReference type="EMBL" id="RCDA01000001">
    <property type="protein sequence ID" value="RLK51276.1"/>
    <property type="molecule type" value="Genomic_DNA"/>
</dbReference>
<dbReference type="Proteomes" id="UP000275461">
    <property type="component" value="Unassembled WGS sequence"/>
</dbReference>
<evidence type="ECO:0000313" key="7">
    <source>
        <dbReference type="Proteomes" id="UP000275461"/>
    </source>
</evidence>
<dbReference type="NCBIfam" id="TIGR00012">
    <property type="entry name" value="L29"/>
    <property type="match status" value="1"/>
</dbReference>
<dbReference type="GO" id="GO:0006412">
    <property type="term" value="P:translation"/>
    <property type="evidence" value="ECO:0007669"/>
    <property type="project" value="UniProtKB-UniRule"/>
</dbReference>
<accession>A0A498CA14</accession>
<organism evidence="6 7">
    <name type="scientific">Alkalispirillum mobile</name>
    <dbReference type="NCBI Taxonomy" id="85925"/>
    <lineage>
        <taxon>Bacteria</taxon>
        <taxon>Pseudomonadati</taxon>
        <taxon>Pseudomonadota</taxon>
        <taxon>Gammaproteobacteria</taxon>
        <taxon>Chromatiales</taxon>
        <taxon>Ectothiorhodospiraceae</taxon>
        <taxon>Alkalispirillum</taxon>
    </lineage>
</organism>
<sequence>MKANELREKDTNALQAELGERLKERFNLRMQQATGQLARPDQLKKVRRDIARIQTVLNEKTAGKA</sequence>
<dbReference type="Gene3D" id="1.10.287.310">
    <property type="match status" value="1"/>
</dbReference>
<comment type="caution">
    <text evidence="6">The sequence shown here is derived from an EMBL/GenBank/DDBJ whole genome shotgun (WGS) entry which is preliminary data.</text>
</comment>
<dbReference type="CDD" id="cd00427">
    <property type="entry name" value="Ribosomal_L29_HIP"/>
    <property type="match status" value="1"/>
</dbReference>
<keyword evidence="3 5" id="KW-0687">Ribonucleoprotein</keyword>
<dbReference type="GO" id="GO:0003735">
    <property type="term" value="F:structural constituent of ribosome"/>
    <property type="evidence" value="ECO:0007669"/>
    <property type="project" value="InterPro"/>
</dbReference>
<comment type="similarity">
    <text evidence="1 5">Belongs to the universal ribosomal protein uL29 family.</text>
</comment>
<evidence type="ECO:0000256" key="3">
    <source>
        <dbReference type="ARBA" id="ARBA00023274"/>
    </source>
</evidence>
<dbReference type="FunFam" id="1.10.287.310:FF:000001">
    <property type="entry name" value="50S ribosomal protein L29"/>
    <property type="match status" value="1"/>
</dbReference>
<evidence type="ECO:0000313" key="6">
    <source>
        <dbReference type="EMBL" id="RLK51276.1"/>
    </source>
</evidence>
<reference evidence="6 7" key="1">
    <citation type="submission" date="2018-10" db="EMBL/GenBank/DDBJ databases">
        <title>Genomic Encyclopedia of Type Strains, Phase IV (KMG-IV): sequencing the most valuable type-strain genomes for metagenomic binning, comparative biology and taxonomic classification.</title>
        <authorList>
            <person name="Goeker M."/>
        </authorList>
    </citation>
    <scope>NUCLEOTIDE SEQUENCE [LARGE SCALE GENOMIC DNA]</scope>
    <source>
        <strain evidence="6 7">DSM 12769</strain>
    </source>
</reference>
<keyword evidence="7" id="KW-1185">Reference proteome</keyword>
<dbReference type="PANTHER" id="PTHR10916:SF0">
    <property type="entry name" value="LARGE RIBOSOMAL SUBUNIT PROTEIN UL29C"/>
    <property type="match status" value="1"/>
</dbReference>
<evidence type="ECO:0000256" key="4">
    <source>
        <dbReference type="ARBA" id="ARBA00035204"/>
    </source>
</evidence>
<proteinExistence type="inferred from homology"/>
<dbReference type="RefSeq" id="WP_121441698.1">
    <property type="nucleotide sequence ID" value="NZ_RCDA01000001.1"/>
</dbReference>
<dbReference type="HAMAP" id="MF_00374">
    <property type="entry name" value="Ribosomal_uL29"/>
    <property type="match status" value="1"/>
</dbReference>
<dbReference type="GO" id="GO:0022625">
    <property type="term" value="C:cytosolic large ribosomal subunit"/>
    <property type="evidence" value="ECO:0007669"/>
    <property type="project" value="TreeGrafter"/>
</dbReference>
<gene>
    <name evidence="5" type="primary">rpmC</name>
    <name evidence="6" type="ORF">DFR31_1201</name>
</gene>
<keyword evidence="2 5" id="KW-0689">Ribosomal protein</keyword>
<dbReference type="InterPro" id="IPR050063">
    <property type="entry name" value="Ribosomal_protein_uL29"/>
</dbReference>
<evidence type="ECO:0000256" key="2">
    <source>
        <dbReference type="ARBA" id="ARBA00022980"/>
    </source>
</evidence>
<name>A0A498CA14_9GAMM</name>
<evidence type="ECO:0000256" key="5">
    <source>
        <dbReference type="HAMAP-Rule" id="MF_00374"/>
    </source>
</evidence>
<protein>
    <recommendedName>
        <fullName evidence="4 5">Large ribosomal subunit protein uL29</fullName>
    </recommendedName>
</protein>